<protein>
    <submittedName>
        <fullName evidence="1">RelB/StbD replicon stabilization protein</fullName>
    </submittedName>
</protein>
<name>A0AAD1FIG2_METFU</name>
<evidence type="ECO:0000313" key="1">
    <source>
        <dbReference type="EMBL" id="BAU76528.1"/>
    </source>
</evidence>
<keyword evidence="2" id="KW-1185">Reference proteome</keyword>
<evidence type="ECO:0000313" key="2">
    <source>
        <dbReference type="Proteomes" id="UP000218554"/>
    </source>
</evidence>
<sequence length="91" mass="9931">MAFPVLADLAISLTDFKRDPIGAVRKGQGETVLVLDDDQPAFYAVPPAQYLALLERIDDLQLSELVRHRQGEPVVAVDIDDLIKEAAETSG</sequence>
<reference evidence="2" key="1">
    <citation type="submission" date="2015-05" db="EMBL/GenBank/DDBJ databases">
        <title>Draft genome sequencing of a biphenyl-degrading bacterium, Pseudomonas balearica KF707 (=NBRC110670).</title>
        <authorList>
            <person name="Kimura N."/>
            <person name="Hirose J."/>
            <person name="Watanabe T."/>
            <person name="Suenaga H."/>
            <person name="Fujihara H."/>
            <person name="Noguchi M."/>
            <person name="Hashimoto M."/>
            <person name="Shimodaira J."/>
            <person name="Tsuchikane K."/>
            <person name="Hosoyama A."/>
            <person name="Yamazoe A."/>
            <person name="Fujita N."/>
            <person name="Furukawa K."/>
        </authorList>
    </citation>
    <scope>NUCLEOTIDE SEQUENCE [LARGE SCALE GENOMIC DNA]</scope>
    <source>
        <strain evidence="2">DSM 10086 / NBRC 110670 / KF707</strain>
    </source>
</reference>
<dbReference type="EMBL" id="AP014862">
    <property type="protein sequence ID" value="BAU76528.1"/>
    <property type="molecule type" value="Genomic_DNA"/>
</dbReference>
<accession>A0AAD1FIG2</accession>
<dbReference type="Proteomes" id="UP000218554">
    <property type="component" value="Chromosome"/>
</dbReference>
<reference evidence="1 2" key="2">
    <citation type="journal article" date="2017" name="Int. J. Syst. Evol. Microbiol.">
        <title>Pseudomonas furukawaii sp. nov., a polychlorinated biphenyl-degrading bacterium isolated from biphenyl-contaminated soil in Japan.</title>
        <authorList>
            <person name="Kimura N."/>
            <person name="Watanabe T."/>
            <person name="Suenaga H."/>
            <person name="Fujihara H."/>
            <person name="Futagami T."/>
            <person name="Goto M."/>
            <person name="Hanada S."/>
            <person name="Hirose J."/>
        </authorList>
    </citation>
    <scope>NUCLEOTIDE SEQUENCE [LARGE SCALE GENOMIC DNA]</scope>
    <source>
        <strain evidence="2">DSM 10086 / NBRC 110670 / KF707</strain>
    </source>
</reference>
<dbReference type="AlphaFoldDB" id="A0AAD1FIG2"/>
<gene>
    <name evidence="1" type="ORF">KF707C_48400</name>
</gene>
<organism evidence="1 2">
    <name type="scientific">Metapseudomonas furukawaii</name>
    <name type="common">Pseudomonas furukawaii</name>
    <dbReference type="NCBI Taxonomy" id="1149133"/>
    <lineage>
        <taxon>Bacteria</taxon>
        <taxon>Pseudomonadati</taxon>
        <taxon>Pseudomonadota</taxon>
        <taxon>Gammaproteobacteria</taxon>
        <taxon>Pseudomonadales</taxon>
        <taxon>Pseudomonadaceae</taxon>
        <taxon>Metapseudomonas</taxon>
    </lineage>
</organism>
<dbReference type="RefSeq" id="WP_004422799.1">
    <property type="nucleotide sequence ID" value="NZ_AJMR01000229.1"/>
</dbReference>
<proteinExistence type="predicted"/>
<dbReference type="KEGG" id="pfuw:KF707C_48400"/>